<dbReference type="PANTHER" id="PTHR32481:SF0">
    <property type="entry name" value="AMINOPEPTIDASE YPDE-RELATED"/>
    <property type="match status" value="1"/>
</dbReference>
<feature type="binding site" evidence="8">
    <location>
        <position position="174"/>
    </location>
    <ligand>
        <name>Zn(2+)</name>
        <dbReference type="ChEBI" id="CHEBI:29105"/>
        <label>2</label>
    </ligand>
</feature>
<organism evidence="9 10">
    <name type="scientific">Methanoplanus endosymbiosus</name>
    <dbReference type="NCBI Taxonomy" id="33865"/>
    <lineage>
        <taxon>Archaea</taxon>
        <taxon>Methanobacteriati</taxon>
        <taxon>Methanobacteriota</taxon>
        <taxon>Stenosarchaea group</taxon>
        <taxon>Methanomicrobia</taxon>
        <taxon>Methanomicrobiales</taxon>
        <taxon>Methanomicrobiaceae</taxon>
        <taxon>Methanoplanus</taxon>
    </lineage>
</organism>
<dbReference type="CDD" id="cd05656">
    <property type="entry name" value="M42_Frv"/>
    <property type="match status" value="1"/>
</dbReference>
<evidence type="ECO:0000256" key="5">
    <source>
        <dbReference type="ARBA" id="ARBA00022801"/>
    </source>
</evidence>
<evidence type="ECO:0000256" key="8">
    <source>
        <dbReference type="PIRSR" id="PIRSR001123-2"/>
    </source>
</evidence>
<gene>
    <name evidence="9" type="ORF">L6E24_12560</name>
</gene>
<dbReference type="KEGG" id="mend:L6E24_12560"/>
<dbReference type="InterPro" id="IPR008007">
    <property type="entry name" value="Peptidase_M42"/>
</dbReference>
<dbReference type="PIRSF" id="PIRSF001123">
    <property type="entry name" value="PepA_GA"/>
    <property type="match status" value="1"/>
</dbReference>
<evidence type="ECO:0000313" key="10">
    <source>
        <dbReference type="Proteomes" id="UP001060368"/>
    </source>
</evidence>
<evidence type="ECO:0000256" key="1">
    <source>
        <dbReference type="ARBA" id="ARBA00006272"/>
    </source>
</evidence>
<keyword evidence="4 8" id="KW-0479">Metal-binding</keyword>
<evidence type="ECO:0000256" key="3">
    <source>
        <dbReference type="ARBA" id="ARBA00022670"/>
    </source>
</evidence>
<feature type="binding site" evidence="8">
    <location>
        <position position="174"/>
    </location>
    <ligand>
        <name>Zn(2+)</name>
        <dbReference type="ChEBI" id="CHEBI:29105"/>
        <label>1</label>
    </ligand>
</feature>
<keyword evidence="2" id="KW-0031">Aminopeptidase</keyword>
<dbReference type="InterPro" id="IPR051464">
    <property type="entry name" value="Peptidase_M42_aminopept"/>
</dbReference>
<name>A0A9E7TIB3_9EURY</name>
<sequence>MIKDLLKKLSDAHGVSSYEGNIRDIIKEELAGHVDDIYTDKMGNLIAVKPGDDFKFMVASHMDEIGLMVQHIDEKGFIKFVHVGGWFNPVLYTQRVIIHGSKGPVTGVIGAKPPHKMSPEDRKKEIKIENMFIDVGAVSEEEVNELGIEIGSPVTTDREFTDLAGSRVTGKAMDNRVGVAVLIETLKKSNSPHTIYGVFTVQEELGLKGAKVSAFALKPDCAIATDVTIPGDHPGMTTKDATVEMGKGPVLVLASASGRGLMADWRVSDWLRKTAEENEIPYQLEVGDGGNTDATIIHLVRDGIPSIPFSVPARYIHSPVEVVDMKDVEASVELLVKALKTKPDLTWD</sequence>
<evidence type="ECO:0000256" key="6">
    <source>
        <dbReference type="PIRNR" id="PIRNR001123"/>
    </source>
</evidence>
<dbReference type="Gene3D" id="2.40.30.40">
    <property type="entry name" value="Peptidase M42, domain 2"/>
    <property type="match status" value="1"/>
</dbReference>
<dbReference type="GeneID" id="74308548"/>
<comment type="similarity">
    <text evidence="1 6">Belongs to the peptidase M42 family.</text>
</comment>
<feature type="binding site" evidence="8">
    <location>
        <position position="204"/>
    </location>
    <ligand>
        <name>Zn(2+)</name>
        <dbReference type="ChEBI" id="CHEBI:29105"/>
        <label>2</label>
    </ligand>
</feature>
<dbReference type="RefSeq" id="WP_257742324.1">
    <property type="nucleotide sequence ID" value="NZ_CP096115.1"/>
</dbReference>
<comment type="cofactor">
    <cofactor evidence="8">
        <name>a divalent metal cation</name>
        <dbReference type="ChEBI" id="CHEBI:60240"/>
    </cofactor>
    <text evidence="8">Binds 2 divalent metal cations per subunit.</text>
</comment>
<evidence type="ECO:0000256" key="7">
    <source>
        <dbReference type="PIRSR" id="PIRSR001123-1"/>
    </source>
</evidence>
<dbReference type="SUPFAM" id="SSF101821">
    <property type="entry name" value="Aminopeptidase/glucanase lid domain"/>
    <property type="match status" value="1"/>
</dbReference>
<dbReference type="GO" id="GO:0004177">
    <property type="term" value="F:aminopeptidase activity"/>
    <property type="evidence" value="ECO:0007669"/>
    <property type="project" value="UniProtKB-UniRule"/>
</dbReference>
<keyword evidence="5" id="KW-0378">Hydrolase</keyword>
<evidence type="ECO:0000256" key="2">
    <source>
        <dbReference type="ARBA" id="ARBA00022438"/>
    </source>
</evidence>
<dbReference type="InterPro" id="IPR023367">
    <property type="entry name" value="Peptidase_M42_dom2"/>
</dbReference>
<feature type="active site" description="Proton acceptor" evidence="7">
    <location>
        <position position="203"/>
    </location>
</feature>
<keyword evidence="10" id="KW-1185">Reference proteome</keyword>
<evidence type="ECO:0000256" key="4">
    <source>
        <dbReference type="ARBA" id="ARBA00022723"/>
    </source>
</evidence>
<dbReference type="SUPFAM" id="SSF53187">
    <property type="entry name" value="Zn-dependent exopeptidases"/>
    <property type="match status" value="1"/>
</dbReference>
<protein>
    <submittedName>
        <fullName evidence="9">M42 family metallopeptidase</fullName>
    </submittedName>
</protein>
<proteinExistence type="inferred from homology"/>
<feature type="binding site" evidence="8">
    <location>
        <position position="61"/>
    </location>
    <ligand>
        <name>Zn(2+)</name>
        <dbReference type="ChEBI" id="CHEBI:29105"/>
        <label>1</label>
    </ligand>
</feature>
<dbReference type="Pfam" id="PF05343">
    <property type="entry name" value="Peptidase_M42"/>
    <property type="match status" value="1"/>
</dbReference>
<dbReference type="AlphaFoldDB" id="A0A9E7TIB3"/>
<dbReference type="Proteomes" id="UP001060368">
    <property type="component" value="Chromosome"/>
</dbReference>
<feature type="binding site" evidence="8">
    <location>
        <position position="317"/>
    </location>
    <ligand>
        <name>Zn(2+)</name>
        <dbReference type="ChEBI" id="CHEBI:29105"/>
        <label>2</label>
    </ligand>
</feature>
<dbReference type="Gene3D" id="3.40.630.10">
    <property type="entry name" value="Zn peptidases"/>
    <property type="match status" value="1"/>
</dbReference>
<dbReference type="PANTHER" id="PTHR32481">
    <property type="entry name" value="AMINOPEPTIDASE"/>
    <property type="match status" value="1"/>
</dbReference>
<reference evidence="9" key="1">
    <citation type="submission" date="2022-04" db="EMBL/GenBank/DDBJ databases">
        <title>Complete genome of Methanoplanus endosymbiosus DSM 3599.</title>
        <authorList>
            <person name="Chen S.-C."/>
            <person name="You Y.-T."/>
            <person name="Zhou Y.-Z."/>
            <person name="Lai M.-C."/>
        </authorList>
    </citation>
    <scope>NUCLEOTIDE SEQUENCE</scope>
    <source>
        <strain evidence="9">DSM 3599</strain>
    </source>
</reference>
<evidence type="ECO:0000313" key="9">
    <source>
        <dbReference type="EMBL" id="UUX92173.1"/>
    </source>
</evidence>
<feature type="binding site" evidence="8">
    <location>
        <position position="226"/>
    </location>
    <ligand>
        <name>Zn(2+)</name>
        <dbReference type="ChEBI" id="CHEBI:29105"/>
        <label>1</label>
    </ligand>
</feature>
<dbReference type="GO" id="GO:0006508">
    <property type="term" value="P:proteolysis"/>
    <property type="evidence" value="ECO:0007669"/>
    <property type="project" value="UniProtKB-KW"/>
</dbReference>
<dbReference type="GO" id="GO:0046872">
    <property type="term" value="F:metal ion binding"/>
    <property type="evidence" value="ECO:0007669"/>
    <property type="project" value="UniProtKB-UniRule"/>
</dbReference>
<dbReference type="EMBL" id="CP096115">
    <property type="protein sequence ID" value="UUX92173.1"/>
    <property type="molecule type" value="Genomic_DNA"/>
</dbReference>
<keyword evidence="3" id="KW-0645">Protease</keyword>
<accession>A0A9E7TIB3</accession>